<dbReference type="Proteomes" id="UP001107558">
    <property type="component" value="Chromosome 2"/>
</dbReference>
<dbReference type="InterPro" id="IPR033207">
    <property type="entry name" value="CCP110"/>
</dbReference>
<evidence type="ECO:0000313" key="3">
    <source>
        <dbReference type="Proteomes" id="UP001107558"/>
    </source>
</evidence>
<sequence>MTFQNGKFVSYFKINGTPILPPVISPEFRNLIQEIKVKCKEIEEKLQKRLEYYEAKKEEEKSRCSSAHSYTISNPVFPVSQLPEASELSSDNKTESDKETIIDTSLTMQSEAQDDETKEQPEEHDELNMSKKETKNAQNSFEKQSTPNIFDQSHIKQQLRYLIDRQKREYLKTMDDLKRKFAAEQHGLLENIQSIMQNVTSTPMTNTSIALTEDEEFAEFKNNLHNSGGIKVGEKTLINETDLKIKAATTINAYARGYLVRRLMKTKFVQERVKNILETVKYIQNIEKHRSGTPILRNDTLKKKLFSYLQSDLYRVYDIFINYSIKEKMRLIAADRAAHNKTVFEGNQDYLNCSIQTI</sequence>
<dbReference type="GO" id="GO:0005814">
    <property type="term" value="C:centriole"/>
    <property type="evidence" value="ECO:0007669"/>
    <property type="project" value="InterPro"/>
</dbReference>
<dbReference type="GO" id="GO:0032465">
    <property type="term" value="P:regulation of cytokinesis"/>
    <property type="evidence" value="ECO:0007669"/>
    <property type="project" value="InterPro"/>
</dbReference>
<reference evidence="2" key="1">
    <citation type="submission" date="2021-03" db="EMBL/GenBank/DDBJ databases">
        <title>Chromosome level genome of the anhydrobiotic midge Polypedilum vanderplanki.</title>
        <authorList>
            <person name="Yoshida Y."/>
            <person name="Kikawada T."/>
            <person name="Gusev O."/>
        </authorList>
    </citation>
    <scope>NUCLEOTIDE SEQUENCE</scope>
    <source>
        <strain evidence="2">NIAS01</strain>
        <tissue evidence="2">Whole body or cell culture</tissue>
    </source>
</reference>
<dbReference type="PANTHER" id="PTHR13594">
    <property type="entry name" value="CENTRIOLAR COILED-COIL PROTEIN OF 110 KDA"/>
    <property type="match status" value="1"/>
</dbReference>
<feature type="compositionally biased region" description="Basic and acidic residues" evidence="1">
    <location>
        <begin position="118"/>
        <end position="135"/>
    </location>
</feature>
<gene>
    <name evidence="2" type="ORF">PVAND_008740</name>
</gene>
<dbReference type="PROSITE" id="PS50096">
    <property type="entry name" value="IQ"/>
    <property type="match status" value="1"/>
</dbReference>
<name>A0A9J6CB64_POLVA</name>
<feature type="compositionally biased region" description="Polar residues" evidence="1">
    <location>
        <begin position="136"/>
        <end position="150"/>
    </location>
</feature>
<dbReference type="AlphaFoldDB" id="A0A9J6CB64"/>
<dbReference type="PANTHER" id="PTHR13594:SF1">
    <property type="entry name" value="CENTRIOLAR COILED-COIL PROTEIN OF 110 KDA"/>
    <property type="match status" value="1"/>
</dbReference>
<comment type="caution">
    <text evidence="2">The sequence shown here is derived from an EMBL/GenBank/DDBJ whole genome shotgun (WGS) entry which is preliminary data.</text>
</comment>
<feature type="compositionally biased region" description="Polar residues" evidence="1">
    <location>
        <begin position="102"/>
        <end position="111"/>
    </location>
</feature>
<organism evidence="2 3">
    <name type="scientific">Polypedilum vanderplanki</name>
    <name type="common">Sleeping chironomid midge</name>
    <dbReference type="NCBI Taxonomy" id="319348"/>
    <lineage>
        <taxon>Eukaryota</taxon>
        <taxon>Metazoa</taxon>
        <taxon>Ecdysozoa</taxon>
        <taxon>Arthropoda</taxon>
        <taxon>Hexapoda</taxon>
        <taxon>Insecta</taxon>
        <taxon>Pterygota</taxon>
        <taxon>Neoptera</taxon>
        <taxon>Endopterygota</taxon>
        <taxon>Diptera</taxon>
        <taxon>Nematocera</taxon>
        <taxon>Chironomoidea</taxon>
        <taxon>Chironomidae</taxon>
        <taxon>Chironominae</taxon>
        <taxon>Polypedilum</taxon>
        <taxon>Polypedilum</taxon>
    </lineage>
</organism>
<dbReference type="GO" id="GO:0007099">
    <property type="term" value="P:centriole replication"/>
    <property type="evidence" value="ECO:0007669"/>
    <property type="project" value="InterPro"/>
</dbReference>
<protein>
    <submittedName>
        <fullName evidence="2">Uncharacterized protein</fullName>
    </submittedName>
</protein>
<keyword evidence="3" id="KW-1185">Reference proteome</keyword>
<feature type="compositionally biased region" description="Basic and acidic residues" evidence="1">
    <location>
        <begin position="90"/>
        <end position="101"/>
    </location>
</feature>
<dbReference type="Pfam" id="PF16025">
    <property type="entry name" value="CaM_bind"/>
    <property type="match status" value="1"/>
</dbReference>
<dbReference type="EMBL" id="JADBJN010000002">
    <property type="protein sequence ID" value="KAG5679149.1"/>
    <property type="molecule type" value="Genomic_DNA"/>
</dbReference>
<evidence type="ECO:0000256" key="1">
    <source>
        <dbReference type="SAM" id="MobiDB-lite"/>
    </source>
</evidence>
<proteinExistence type="predicted"/>
<dbReference type="OrthoDB" id="10028852at2759"/>
<feature type="region of interest" description="Disordered" evidence="1">
    <location>
        <begin position="81"/>
        <end position="150"/>
    </location>
</feature>
<accession>A0A9J6CB64</accession>
<evidence type="ECO:0000313" key="2">
    <source>
        <dbReference type="EMBL" id="KAG5679149.1"/>
    </source>
</evidence>